<dbReference type="InterPro" id="IPR002322">
    <property type="entry name" value="Cyt_c_III"/>
</dbReference>
<feature type="binding site" description="axial binding residue" evidence="6">
    <location>
        <position position="147"/>
    </location>
    <ligand>
        <name>heme c</name>
        <dbReference type="ChEBI" id="CHEBI:61717"/>
        <label>1</label>
    </ligand>
    <ligandPart>
        <name>Fe</name>
        <dbReference type="ChEBI" id="CHEBI:18248"/>
    </ligandPart>
</feature>
<protein>
    <submittedName>
        <fullName evidence="8">Uncharacterized protein</fullName>
    </submittedName>
</protein>
<keyword evidence="7" id="KW-0812">Transmembrane</keyword>
<evidence type="ECO:0000256" key="1">
    <source>
        <dbReference type="ARBA" id="ARBA00022448"/>
    </source>
</evidence>
<dbReference type="SUPFAM" id="SSF48695">
    <property type="entry name" value="Multiheme cytochromes"/>
    <property type="match status" value="1"/>
</dbReference>
<dbReference type="EMBL" id="AP021874">
    <property type="protein sequence ID" value="BBO71730.1"/>
    <property type="molecule type" value="Genomic_DNA"/>
</dbReference>
<feature type="binding site" description="axial binding residue" evidence="6">
    <location>
        <position position="52"/>
    </location>
    <ligand>
        <name>heme c</name>
        <dbReference type="ChEBI" id="CHEBI:61717"/>
        <label>1</label>
    </ligand>
    <ligandPart>
        <name>Fe</name>
        <dbReference type="ChEBI" id="CHEBI:18248"/>
    </ligandPart>
</feature>
<gene>
    <name evidence="8" type="ORF">DSCA_56600</name>
</gene>
<dbReference type="RefSeq" id="WP_155319525.1">
    <property type="nucleotide sequence ID" value="NZ_AP021874.1"/>
</dbReference>
<feature type="binding site" description="axial binding residue" evidence="6">
    <location>
        <position position="128"/>
    </location>
    <ligand>
        <name>heme c</name>
        <dbReference type="ChEBI" id="CHEBI:61717"/>
        <label>1</label>
    </ligand>
    <ligandPart>
        <name>Fe</name>
        <dbReference type="ChEBI" id="CHEBI:18248"/>
    </ligandPart>
</feature>
<dbReference type="GO" id="GO:0009055">
    <property type="term" value="F:electron transfer activity"/>
    <property type="evidence" value="ECO:0007669"/>
    <property type="project" value="InterPro"/>
</dbReference>
<comment type="cofactor">
    <cofactor evidence="6">
        <name>heme c</name>
        <dbReference type="ChEBI" id="CHEBI:61717"/>
    </cofactor>
    <text evidence="6">Binds 4 heme c groups covalently per monomer.</text>
</comment>
<evidence type="ECO:0000256" key="4">
    <source>
        <dbReference type="ARBA" id="ARBA00022982"/>
    </source>
</evidence>
<proteinExistence type="predicted"/>
<keyword evidence="3 6" id="KW-0479">Metal-binding</keyword>
<dbReference type="KEGG" id="dalk:DSCA_56600"/>
<dbReference type="Proteomes" id="UP000427906">
    <property type="component" value="Chromosome"/>
</dbReference>
<keyword evidence="7" id="KW-0472">Membrane</keyword>
<organism evidence="8 9">
    <name type="scientific">Desulfosarcina alkanivorans</name>
    <dbReference type="NCBI Taxonomy" id="571177"/>
    <lineage>
        <taxon>Bacteria</taxon>
        <taxon>Pseudomonadati</taxon>
        <taxon>Thermodesulfobacteriota</taxon>
        <taxon>Desulfobacteria</taxon>
        <taxon>Desulfobacterales</taxon>
        <taxon>Desulfosarcinaceae</taxon>
        <taxon>Desulfosarcina</taxon>
    </lineage>
</organism>
<name>A0A5K7YTW3_9BACT</name>
<feature type="binding site" description="axial binding residue" evidence="6">
    <location>
        <position position="125"/>
    </location>
    <ligand>
        <name>heme c</name>
        <dbReference type="ChEBI" id="CHEBI:61717"/>
        <label>1</label>
    </ligand>
    <ligandPart>
        <name>Fe</name>
        <dbReference type="ChEBI" id="CHEBI:18248"/>
    </ligandPart>
</feature>
<dbReference type="InterPro" id="IPR036280">
    <property type="entry name" value="Multihaem_cyt_sf"/>
</dbReference>
<keyword evidence="1" id="KW-0813">Transport</keyword>
<dbReference type="Gene3D" id="3.90.10.10">
    <property type="entry name" value="Cytochrome C3"/>
    <property type="match status" value="2"/>
</dbReference>
<feature type="binding site" description="axial binding residue" evidence="6">
    <location>
        <position position="143"/>
    </location>
    <ligand>
        <name>heme c</name>
        <dbReference type="ChEBI" id="CHEBI:61717"/>
        <label>1</label>
    </ligand>
    <ligandPart>
        <name>Fe</name>
        <dbReference type="ChEBI" id="CHEBI:18248"/>
    </ligandPart>
</feature>
<feature type="binding site" description="axial binding residue" evidence="6">
    <location>
        <position position="86"/>
    </location>
    <ligand>
        <name>heme c</name>
        <dbReference type="ChEBI" id="CHEBI:61717"/>
        <label>2</label>
    </ligand>
    <ligandPart>
        <name>Fe</name>
        <dbReference type="ChEBI" id="CHEBI:18248"/>
    </ligandPart>
</feature>
<evidence type="ECO:0000256" key="2">
    <source>
        <dbReference type="ARBA" id="ARBA00022617"/>
    </source>
</evidence>
<feature type="binding site" description="axial binding residue" evidence="6">
    <location>
        <position position="129"/>
    </location>
    <ligand>
        <name>heme c</name>
        <dbReference type="ChEBI" id="CHEBI:61717"/>
        <label>1</label>
    </ligand>
    <ligandPart>
        <name>Fe</name>
        <dbReference type="ChEBI" id="CHEBI:18248"/>
    </ligandPart>
</feature>
<evidence type="ECO:0000313" key="8">
    <source>
        <dbReference type="EMBL" id="BBO71730.1"/>
    </source>
</evidence>
<feature type="binding site" description="axial binding residue" evidence="6">
    <location>
        <position position="65"/>
    </location>
    <ligand>
        <name>heme c</name>
        <dbReference type="ChEBI" id="CHEBI:61717"/>
        <label>1</label>
    </ligand>
    <ligandPart>
        <name>Fe</name>
        <dbReference type="ChEBI" id="CHEBI:18248"/>
    </ligandPart>
</feature>
<accession>A0A5K7YTW3</accession>
<keyword evidence="5 6" id="KW-0408">Iron</keyword>
<keyword evidence="4" id="KW-0249">Electron transport</keyword>
<dbReference type="GO" id="GO:0020037">
    <property type="term" value="F:heme binding"/>
    <property type="evidence" value="ECO:0007669"/>
    <property type="project" value="InterPro"/>
</dbReference>
<feature type="binding site" description="axial binding residue" evidence="6">
    <location>
        <position position="68"/>
    </location>
    <ligand>
        <name>heme c</name>
        <dbReference type="ChEBI" id="CHEBI:61717"/>
        <label>1</label>
    </ligand>
    <ligandPart>
        <name>Fe</name>
        <dbReference type="ChEBI" id="CHEBI:18248"/>
    </ligandPart>
</feature>
<feature type="binding site" description="axial binding residue" evidence="6">
    <location>
        <position position="55"/>
    </location>
    <ligand>
        <name>heme c</name>
        <dbReference type="ChEBI" id="CHEBI:61717"/>
        <label>1</label>
    </ligand>
    <ligandPart>
        <name>Fe</name>
        <dbReference type="ChEBI" id="CHEBI:18248"/>
    </ligandPart>
</feature>
<dbReference type="CDD" id="cd08168">
    <property type="entry name" value="Cytochrom_C3"/>
    <property type="match status" value="1"/>
</dbReference>
<dbReference type="GO" id="GO:0046872">
    <property type="term" value="F:metal ion binding"/>
    <property type="evidence" value="ECO:0007669"/>
    <property type="project" value="UniProtKB-KW"/>
</dbReference>
<feature type="binding site" description="axial binding residue" evidence="6">
    <location>
        <position position="69"/>
    </location>
    <ligand>
        <name>heme c</name>
        <dbReference type="ChEBI" id="CHEBI:61717"/>
        <label>2</label>
    </ligand>
    <ligandPart>
        <name>Fe</name>
        <dbReference type="ChEBI" id="CHEBI:18248"/>
    </ligandPart>
</feature>
<feature type="binding site" description="axial binding residue" evidence="6">
    <location>
        <position position="87"/>
    </location>
    <ligand>
        <name>heme c</name>
        <dbReference type="ChEBI" id="CHEBI:61717"/>
        <label>1</label>
    </ligand>
    <ligandPart>
        <name>Fe</name>
        <dbReference type="ChEBI" id="CHEBI:18248"/>
    </ligandPart>
</feature>
<feature type="binding site" description="axial binding residue" evidence="6">
    <location>
        <position position="146"/>
    </location>
    <ligand>
        <name>heme c</name>
        <dbReference type="ChEBI" id="CHEBI:61717"/>
        <label>1</label>
    </ligand>
    <ligandPart>
        <name>Fe</name>
        <dbReference type="ChEBI" id="CHEBI:18248"/>
    </ligandPart>
</feature>
<evidence type="ECO:0000313" key="9">
    <source>
        <dbReference type="Proteomes" id="UP000427906"/>
    </source>
</evidence>
<keyword evidence="9" id="KW-1185">Reference proteome</keyword>
<keyword evidence="2 6" id="KW-0349">Heme</keyword>
<dbReference type="OrthoDB" id="9807368at2"/>
<evidence type="ECO:0000256" key="3">
    <source>
        <dbReference type="ARBA" id="ARBA00022723"/>
    </source>
</evidence>
<reference evidence="8 9" key="1">
    <citation type="submission" date="2019-11" db="EMBL/GenBank/DDBJ databases">
        <title>Comparative genomics of hydrocarbon-degrading Desulfosarcina strains.</title>
        <authorList>
            <person name="Watanabe M."/>
            <person name="Kojima H."/>
            <person name="Fukui M."/>
        </authorList>
    </citation>
    <scope>NUCLEOTIDE SEQUENCE [LARGE SCALE GENOMIC DNA]</scope>
    <source>
        <strain evidence="8 9">PL12</strain>
    </source>
</reference>
<feature type="binding site" description="axial binding residue" evidence="6">
    <location>
        <position position="70"/>
    </location>
    <ligand>
        <name>heme c</name>
        <dbReference type="ChEBI" id="CHEBI:61717"/>
        <label>1</label>
    </ligand>
    <ligandPart>
        <name>Fe</name>
        <dbReference type="ChEBI" id="CHEBI:18248"/>
    </ligandPart>
</feature>
<feature type="transmembrane region" description="Helical" evidence="7">
    <location>
        <begin position="7"/>
        <end position="28"/>
    </location>
</feature>
<dbReference type="PRINTS" id="PR00609">
    <property type="entry name" value="CYTOCHROMEC3"/>
</dbReference>
<evidence type="ECO:0000256" key="5">
    <source>
        <dbReference type="ARBA" id="ARBA00023004"/>
    </source>
</evidence>
<dbReference type="AlphaFoldDB" id="A0A5K7YTW3"/>
<sequence length="149" mass="16215">MTSKKQLLFAYGLAIHLLLVGIICYAAFPVKAPDEPIRIMYQTNAGKVLFDHHTHTAASGYGASCFDCHHHPGDEDESSLIACGECHQAPSEDGSMPESCLDCHDEEEIEGSEVPARADAFHQQCIECHEQFEKGPQAGSENCSACHVL</sequence>
<evidence type="ECO:0000256" key="6">
    <source>
        <dbReference type="PIRSR" id="PIRSR602322-1"/>
    </source>
</evidence>
<evidence type="ECO:0000256" key="7">
    <source>
        <dbReference type="SAM" id="Phobius"/>
    </source>
</evidence>
<keyword evidence="7" id="KW-1133">Transmembrane helix</keyword>